<name>A0A0E9NKJ8_SAICN</name>
<dbReference type="EMBL" id="BACD03000031">
    <property type="protein sequence ID" value="GAO50343.1"/>
    <property type="molecule type" value="Genomic_DNA"/>
</dbReference>
<reference evidence="7 8" key="2">
    <citation type="journal article" date="2014" name="J. Gen. Appl. Microbiol.">
        <title>The early diverging ascomycetous budding yeast Saitoella complicata has three histone deacetylases belonging to the Clr6, Hos2, and Rpd3 lineages.</title>
        <authorList>
            <person name="Nishida H."/>
            <person name="Matsumoto T."/>
            <person name="Kondo S."/>
            <person name="Hamamoto M."/>
            <person name="Yoshikawa H."/>
        </authorList>
    </citation>
    <scope>NUCLEOTIDE SEQUENCE [LARGE SCALE GENOMIC DNA]</scope>
    <source>
        <strain evidence="7 8">NRRL Y-17804</strain>
    </source>
</reference>
<evidence type="ECO:0000256" key="4">
    <source>
        <dbReference type="ARBA" id="ARBA00022989"/>
    </source>
</evidence>
<evidence type="ECO:0000256" key="5">
    <source>
        <dbReference type="ARBA" id="ARBA00023136"/>
    </source>
</evidence>
<gene>
    <name evidence="7" type="ORF">G7K_4471-t1</name>
</gene>
<evidence type="ECO:0000256" key="2">
    <source>
        <dbReference type="ARBA" id="ARBA00009012"/>
    </source>
</evidence>
<comment type="similarity">
    <text evidence="2">Belongs to the TMEM19 family.</text>
</comment>
<keyword evidence="3 6" id="KW-0812">Transmembrane</keyword>
<feature type="transmembrane region" description="Helical" evidence="6">
    <location>
        <begin position="20"/>
        <end position="38"/>
    </location>
</feature>
<reference evidence="7 8" key="3">
    <citation type="journal article" date="2015" name="Genome Announc.">
        <title>Draft Genome Sequence of the Archiascomycetous Yeast Saitoella complicata.</title>
        <authorList>
            <person name="Yamauchi K."/>
            <person name="Kondo S."/>
            <person name="Hamamoto M."/>
            <person name="Takahashi Y."/>
            <person name="Ogura Y."/>
            <person name="Hayashi T."/>
            <person name="Nishida H."/>
        </authorList>
    </citation>
    <scope>NUCLEOTIDE SEQUENCE [LARGE SCALE GENOMIC DNA]</scope>
    <source>
        <strain evidence="7 8">NRRL Y-17804</strain>
    </source>
</reference>
<feature type="transmembrane region" description="Helical" evidence="6">
    <location>
        <begin position="237"/>
        <end position="258"/>
    </location>
</feature>
<evidence type="ECO:0008006" key="9">
    <source>
        <dbReference type="Google" id="ProtNLM"/>
    </source>
</evidence>
<comment type="caution">
    <text evidence="7">The sequence shown here is derived from an EMBL/GenBank/DDBJ whole genome shotgun (WGS) entry which is preliminary data.</text>
</comment>
<dbReference type="Pfam" id="PF01940">
    <property type="entry name" value="DUF92"/>
    <property type="match status" value="1"/>
</dbReference>
<dbReference type="InterPro" id="IPR002794">
    <property type="entry name" value="DUF92_TMEM19"/>
</dbReference>
<evidence type="ECO:0000256" key="3">
    <source>
        <dbReference type="ARBA" id="ARBA00022692"/>
    </source>
</evidence>
<proteinExistence type="inferred from homology"/>
<organism evidence="7 8">
    <name type="scientific">Saitoella complicata (strain BCRC 22490 / CBS 7301 / JCM 7358 / NBRC 10748 / NRRL Y-17804)</name>
    <dbReference type="NCBI Taxonomy" id="698492"/>
    <lineage>
        <taxon>Eukaryota</taxon>
        <taxon>Fungi</taxon>
        <taxon>Dikarya</taxon>
        <taxon>Ascomycota</taxon>
        <taxon>Taphrinomycotina</taxon>
        <taxon>Taphrinomycotina incertae sedis</taxon>
        <taxon>Saitoella</taxon>
    </lineage>
</organism>
<keyword evidence="4 6" id="KW-1133">Transmembrane helix</keyword>
<keyword evidence="5 6" id="KW-0472">Membrane</keyword>
<evidence type="ECO:0000313" key="8">
    <source>
        <dbReference type="Proteomes" id="UP000033140"/>
    </source>
</evidence>
<evidence type="ECO:0000256" key="6">
    <source>
        <dbReference type="SAM" id="Phobius"/>
    </source>
</evidence>
<feature type="transmembrane region" description="Helical" evidence="6">
    <location>
        <begin position="205"/>
        <end position="225"/>
    </location>
</feature>
<dbReference type="AlphaFoldDB" id="A0A0E9NKJ8"/>
<evidence type="ECO:0000313" key="7">
    <source>
        <dbReference type="EMBL" id="GAO50343.1"/>
    </source>
</evidence>
<dbReference type="PANTHER" id="PTHR13353">
    <property type="entry name" value="TRANSMEMBRANE PROTEIN 19"/>
    <property type="match status" value="1"/>
</dbReference>
<evidence type="ECO:0000256" key="1">
    <source>
        <dbReference type="ARBA" id="ARBA00004141"/>
    </source>
</evidence>
<dbReference type="GO" id="GO:0016020">
    <property type="term" value="C:membrane"/>
    <property type="evidence" value="ECO:0007669"/>
    <property type="project" value="UniProtKB-SubCell"/>
</dbReference>
<keyword evidence="8" id="KW-1185">Reference proteome</keyword>
<dbReference type="OMA" id="MSSFACC"/>
<dbReference type="STRING" id="698492.A0A0E9NKJ8"/>
<reference evidence="7 8" key="1">
    <citation type="journal article" date="2011" name="J. Gen. Appl. Microbiol.">
        <title>Draft genome sequencing of the enigmatic yeast Saitoella complicata.</title>
        <authorList>
            <person name="Nishida H."/>
            <person name="Hamamoto M."/>
            <person name="Sugiyama J."/>
        </authorList>
    </citation>
    <scope>NUCLEOTIDE SEQUENCE [LARGE SCALE GENOMIC DNA]</scope>
    <source>
        <strain evidence="7 8">NRRL Y-17804</strain>
    </source>
</reference>
<dbReference type="Proteomes" id="UP000033140">
    <property type="component" value="Unassembled WGS sequence"/>
</dbReference>
<accession>A0A0E9NKJ8</accession>
<dbReference type="PANTHER" id="PTHR13353:SF5">
    <property type="entry name" value="TRANSMEMBRANE PROTEIN 19"/>
    <property type="match status" value="1"/>
</dbReference>
<protein>
    <recommendedName>
        <fullName evidence="9">TIGR00297 family protein</fullName>
    </recommendedName>
</protein>
<comment type="subcellular location">
    <subcellularLocation>
        <location evidence="1">Membrane</location>
        <topology evidence="1">Multi-pass membrane protein</topology>
    </subcellularLocation>
</comment>
<sequence length="334" mass="35037">MSVSWLRARYADDTWTAHTTTKFAMGSVVGPAIVLTLAGRAYAKGSLSVSGSIAAAIVGLVTVSHPYSANAWLLTIFYLTGTALTRYKQSVKETTVLADVSHTSLSEKGKKGPARTWVQVLANSMTAVTLGLIHQIYVYDPSLCFGASTLSLWNDVLLVGVLAHYACATADTYSSELGILSTTPPVSILNLQPVPRGFNGGVSALGLFGALMGGLIMGVLAMLTFPVCASTNRAELVIVGVFSGLGGSLLDSLLGATLQATALDKESKKVIEAHGGKHAKVDGKTATTIGAAWGNYLDNNQVCESGVKCSDQPNDYGGLCRISFHLEDRCPVFN</sequence>